<dbReference type="OrthoDB" id="251770at2759"/>
<reference evidence="3 6" key="1">
    <citation type="journal article" date="2015" name="Parasit. Vectors">
        <title>Draft genome of the scabies mite.</title>
        <authorList>
            <person name="Rider S.D.Jr."/>
            <person name="Morgan M.S."/>
            <person name="Arlian L.G."/>
        </authorList>
    </citation>
    <scope>NUCLEOTIDE SEQUENCE [LARGE SCALE GENOMIC DNA]</scope>
    <source>
        <strain evidence="3">Arlian Lab</strain>
    </source>
</reference>
<dbReference type="PANTHER" id="PTHR16777:SF2">
    <property type="entry name" value="PROTEIN ECT2"/>
    <property type="match status" value="1"/>
</dbReference>
<name>A0A132A338_SARSC</name>
<dbReference type="InterPro" id="IPR036420">
    <property type="entry name" value="BRCT_dom_sf"/>
</dbReference>
<dbReference type="GO" id="GO:0005096">
    <property type="term" value="F:GTPase activator activity"/>
    <property type="evidence" value="ECO:0007669"/>
    <property type="project" value="InterPro"/>
</dbReference>
<reference evidence="2" key="3">
    <citation type="submission" date="2020-01" db="EMBL/GenBank/DDBJ databases">
        <authorList>
            <person name="Korhonen P.K.K."/>
            <person name="Guangxu M.G."/>
            <person name="Wang T.W."/>
            <person name="Stroehlein A.J.S."/>
            <person name="Young N.D."/>
            <person name="Ang C.-S.A."/>
            <person name="Fernando D.W.F."/>
            <person name="Lu H.L."/>
            <person name="Taylor S.T."/>
            <person name="Ehtesham M.E.M."/>
            <person name="Najaraj S.H.N."/>
            <person name="Harsha G.H.G."/>
            <person name="Madugundu A.M."/>
            <person name="Renuse S.R."/>
            <person name="Holt D.H."/>
            <person name="Pandey A.P."/>
            <person name="Papenfuss A.P."/>
            <person name="Gasser R.B.G."/>
            <person name="Fischer K.F."/>
        </authorList>
    </citation>
    <scope>NUCLEOTIDE SEQUENCE</scope>
    <source>
        <strain evidence="2">SSS_KF_BRIS2020</strain>
    </source>
</reference>
<feature type="domain" description="BRCT" evidence="1">
    <location>
        <begin position="202"/>
        <end position="288"/>
    </location>
</feature>
<dbReference type="Gene3D" id="3.40.50.10190">
    <property type="entry name" value="BRCT domain"/>
    <property type="match status" value="3"/>
</dbReference>
<dbReference type="GO" id="GO:0005634">
    <property type="term" value="C:nucleus"/>
    <property type="evidence" value="ECO:0007669"/>
    <property type="project" value="InterPro"/>
</dbReference>
<reference evidence="5" key="2">
    <citation type="journal article" date="2020" name="PLoS Negl. Trop. Dis.">
        <title>High-quality nuclear genome for Sarcoptes scabiei-A critical resource for a neglected parasite.</title>
        <authorList>
            <person name="Korhonen P.K."/>
            <person name="Gasser R.B."/>
            <person name="Ma G."/>
            <person name="Wang T."/>
            <person name="Stroehlein A.J."/>
            <person name="Young N.D."/>
            <person name="Ang C.S."/>
            <person name="Fernando D.D."/>
            <person name="Lu H.C."/>
            <person name="Taylor S."/>
            <person name="Reynolds S.L."/>
            <person name="Mofiz E."/>
            <person name="Najaraj S.H."/>
            <person name="Gowda H."/>
            <person name="Madugundu A."/>
            <person name="Renuse S."/>
            <person name="Holt D."/>
            <person name="Pandey A."/>
            <person name="Papenfuss A.T."/>
            <person name="Fischer K."/>
        </authorList>
    </citation>
    <scope>NUCLEOTIDE SEQUENCE [LARGE SCALE GENOMIC DNA]</scope>
</reference>
<dbReference type="InterPro" id="IPR026817">
    <property type="entry name" value="Ect2"/>
</dbReference>
<reference evidence="4" key="4">
    <citation type="submission" date="2022-06" db="UniProtKB">
        <authorList>
            <consortium name="EnsemblMetazoa"/>
        </authorList>
    </citation>
    <scope>IDENTIFICATION</scope>
</reference>
<dbReference type="GO" id="GO:0000281">
    <property type="term" value="P:mitotic cytokinesis"/>
    <property type="evidence" value="ECO:0007669"/>
    <property type="project" value="TreeGrafter"/>
</dbReference>
<organism evidence="3 6">
    <name type="scientific">Sarcoptes scabiei</name>
    <name type="common">Itch mite</name>
    <name type="synonym">Acarus scabiei</name>
    <dbReference type="NCBI Taxonomy" id="52283"/>
    <lineage>
        <taxon>Eukaryota</taxon>
        <taxon>Metazoa</taxon>
        <taxon>Ecdysozoa</taxon>
        <taxon>Arthropoda</taxon>
        <taxon>Chelicerata</taxon>
        <taxon>Arachnida</taxon>
        <taxon>Acari</taxon>
        <taxon>Acariformes</taxon>
        <taxon>Sarcoptiformes</taxon>
        <taxon>Astigmata</taxon>
        <taxon>Psoroptidia</taxon>
        <taxon>Sarcoptoidea</taxon>
        <taxon>Sarcoptidae</taxon>
        <taxon>Sarcoptinae</taxon>
        <taxon>Sarcoptes</taxon>
    </lineage>
</organism>
<evidence type="ECO:0000259" key="1">
    <source>
        <dbReference type="PROSITE" id="PS50172"/>
    </source>
</evidence>
<dbReference type="GO" id="GO:0005085">
    <property type="term" value="F:guanyl-nucleotide exchange factor activity"/>
    <property type="evidence" value="ECO:0007669"/>
    <property type="project" value="InterPro"/>
</dbReference>
<evidence type="ECO:0000313" key="2">
    <source>
        <dbReference type="EMBL" id="KAF7491089.1"/>
    </source>
</evidence>
<dbReference type="Proteomes" id="UP000616769">
    <property type="component" value="Unassembled WGS sequence"/>
</dbReference>
<dbReference type="EnsemblMetazoa" id="SSS_1763s_mrna">
    <property type="protein sequence ID" value="KAF7491089.1"/>
    <property type="gene ID" value="SSS_1763"/>
</dbReference>
<dbReference type="GO" id="GO:0007399">
    <property type="term" value="P:nervous system development"/>
    <property type="evidence" value="ECO:0007669"/>
    <property type="project" value="TreeGrafter"/>
</dbReference>
<dbReference type="AlphaFoldDB" id="A0A132A338"/>
<dbReference type="GO" id="GO:2000431">
    <property type="term" value="P:regulation of cytokinesis, actomyosin contractile ring assembly"/>
    <property type="evidence" value="ECO:0007669"/>
    <property type="project" value="InterPro"/>
</dbReference>
<dbReference type="PANTHER" id="PTHR16777">
    <property type="entry name" value="PROTEIN ECT2"/>
    <property type="match status" value="1"/>
</dbReference>
<evidence type="ECO:0000313" key="5">
    <source>
        <dbReference type="Proteomes" id="UP000070412"/>
    </source>
</evidence>
<dbReference type="InterPro" id="IPR001357">
    <property type="entry name" value="BRCT_dom"/>
</dbReference>
<protein>
    <submittedName>
        <fullName evidence="3 4">BRCT-domain containing protein</fullName>
    </submittedName>
</protein>
<keyword evidence="5" id="KW-1185">Reference proteome</keyword>
<accession>A0A132A338</accession>
<dbReference type="CDD" id="cd00027">
    <property type="entry name" value="BRCT"/>
    <property type="match status" value="1"/>
</dbReference>
<dbReference type="EMBL" id="WVUK01000061">
    <property type="protein sequence ID" value="KAF7491089.1"/>
    <property type="molecule type" value="Genomic_DNA"/>
</dbReference>
<dbReference type="EMBL" id="JXLN01010235">
    <property type="protein sequence ID" value="KPM05373.1"/>
    <property type="molecule type" value="Genomic_DNA"/>
</dbReference>
<evidence type="ECO:0000313" key="4">
    <source>
        <dbReference type="EnsemblMetazoa" id="KAF7491089.1"/>
    </source>
</evidence>
<dbReference type="SUPFAM" id="SSF52113">
    <property type="entry name" value="BRCT domain"/>
    <property type="match status" value="2"/>
</dbReference>
<dbReference type="GO" id="GO:0005938">
    <property type="term" value="C:cell cortex"/>
    <property type="evidence" value="ECO:0007669"/>
    <property type="project" value="TreeGrafter"/>
</dbReference>
<dbReference type="Proteomes" id="UP000070412">
    <property type="component" value="Unassembled WGS sequence"/>
</dbReference>
<sequence>MESQKNSINKSSKIFDFSTPFARDSMEEQNFTSYFQQCLKYTFVFITNLNSRKSNKSSCTMDIDYLMSEAYELISKIEPYVANDEDYSVEIHKKWLEAKRLESFMSEIKNARDDCNLTSSSGDLNIELDGSRTPEIINFEPINRYIFVISSFGGEVFDCLCKNKRRIIGPLTIQYWYRFCCGEYNNLDCNLVKRISNFHDCLFSECMRDTMIYLSKSIPSDELFQLYNRIRFMGGCVTDRFDLDVTHAVTETQSGSGDSQSAMNYFSSDKCINAAASFEIPVVNADWINIAWSHLQLQYKFASDKNFVCHQLNLRLQVESKPLLKSFTIGILDSVYSNHKSIESKKKFDQIKIQLNNVIVRYGGSVIFDLESLNRNKMNLILHINKPITILGKKNDYILHNDNDVIELYEMDAEYHRLNEKRSDDPIPIVKIDWLLTTITRCELQPFEPYLIRRSMEKHPTPRSLDKSKSYSSDIDAISWLDNSQ</sequence>
<dbReference type="PROSITE" id="PS50172">
    <property type="entry name" value="BRCT"/>
    <property type="match status" value="2"/>
</dbReference>
<dbReference type="Pfam" id="PF00533">
    <property type="entry name" value="BRCT"/>
    <property type="match status" value="1"/>
</dbReference>
<gene>
    <name evidence="3" type="ORF">QR98_0038350</name>
    <name evidence="2" type="ORF">SSS_1763</name>
</gene>
<dbReference type="VEuPathDB" id="VectorBase:SSCA006369"/>
<evidence type="ECO:0000313" key="3">
    <source>
        <dbReference type="EMBL" id="KPM05373.1"/>
    </source>
</evidence>
<evidence type="ECO:0000313" key="6">
    <source>
        <dbReference type="Proteomes" id="UP000616769"/>
    </source>
</evidence>
<feature type="domain" description="BRCT" evidence="1">
    <location>
        <begin position="319"/>
        <end position="452"/>
    </location>
</feature>
<proteinExistence type="predicted"/>